<evidence type="ECO:0000256" key="1">
    <source>
        <dbReference type="ARBA" id="ARBA00022729"/>
    </source>
</evidence>
<keyword evidence="1" id="KW-0732">Signal</keyword>
<sequence>MPNDQLALLSQTAEDVKQKSAGCLSCHAPIETPSMHRNPAVQAGCVDCHGGAANVFVPTGATQGSAGYEQAKQQAHIQPRFPKEWPTSANPEHTYALLNKEKPEFIRFINPGDLRVAHESCGQCHAKEVMQVRASLHTTTGVFWTAAAYNNGIWPFKTASFGESYSREGVPQSITMNPPPTEAEKRKGVVPVMLPLPRWEIFPPGDVFRVFEDGGLLISTIFPDIGNPQPDDLGGKPDIRQSNRGLGTGLRISVPVLNLHKTRLNDPHLSFLGTNDHPGDYRSSGCTACHTIYANDRDRWHSGPYAEYGNSGRSFTQDPTIPKNESGHPIRHELTRSVPSSQCMVCHMHQPNVFVNPFLGYQMWDYETDGELMWPKEAKNPTDAQLFKSLEHNPEEAAARGLWSDKAFLAKVWELNPQLKHTQFADYHGHGWNFKAVFKRDRKGQFLDAQGQVIPFESINGPLLQRAVRESTERPEQRAGIPVHMKDIHVEKGMHCVDCHFEQDNHGNGKLHGEYANAIEISCVDCHGGVKTRATLRTSGVAVPGGGGHDLAKLDTPWGQRRFVWREKDGRPVLLQRSMVNKDMEWEVRQVLDSLDPKAKHYNEKARLAKTMQKDGTTWGAVPTQASALAHSEERMECFTCHLSWTTSCAGCHLPVQANWKKTVNHFEGELNRNWTSY</sequence>
<name>A0A938B3J8_UNCTE</name>
<dbReference type="GO" id="GO:0016491">
    <property type="term" value="F:oxidoreductase activity"/>
    <property type="evidence" value="ECO:0007669"/>
    <property type="project" value="TreeGrafter"/>
</dbReference>
<gene>
    <name evidence="2" type="ORF">FJZ47_15215</name>
</gene>
<reference evidence="2" key="1">
    <citation type="submission" date="2019-03" db="EMBL/GenBank/DDBJ databases">
        <title>Lake Tanganyika Metagenome-Assembled Genomes (MAGs).</title>
        <authorList>
            <person name="Tran P."/>
        </authorList>
    </citation>
    <scope>NUCLEOTIDE SEQUENCE</scope>
    <source>
        <strain evidence="2">K_DeepCast_65m_m2_066</strain>
    </source>
</reference>
<proteinExistence type="predicted"/>
<dbReference type="PANTHER" id="PTHR35038:SF6">
    <property type="entry name" value="SURFACE LOCALIZED DECAHEME CYTOCHROME C LIPOPROTEIN"/>
    <property type="match status" value="1"/>
</dbReference>
<dbReference type="Proteomes" id="UP000712673">
    <property type="component" value="Unassembled WGS sequence"/>
</dbReference>
<feature type="non-terminal residue" evidence="2">
    <location>
        <position position="678"/>
    </location>
</feature>
<dbReference type="EMBL" id="VGLS01000491">
    <property type="protein sequence ID" value="MBM3225134.1"/>
    <property type="molecule type" value="Genomic_DNA"/>
</dbReference>
<organism evidence="2 3">
    <name type="scientific">Tectimicrobiota bacterium</name>
    <dbReference type="NCBI Taxonomy" id="2528274"/>
    <lineage>
        <taxon>Bacteria</taxon>
        <taxon>Pseudomonadati</taxon>
        <taxon>Nitrospinota/Tectimicrobiota group</taxon>
        <taxon>Candidatus Tectimicrobiota</taxon>
    </lineage>
</organism>
<evidence type="ECO:0000313" key="3">
    <source>
        <dbReference type="Proteomes" id="UP000712673"/>
    </source>
</evidence>
<dbReference type="SUPFAM" id="SSF48695">
    <property type="entry name" value="Multiheme cytochromes"/>
    <property type="match status" value="2"/>
</dbReference>
<dbReference type="InterPro" id="IPR051829">
    <property type="entry name" value="Multiheme_Cytochr_ET"/>
</dbReference>
<comment type="caution">
    <text evidence="2">The sequence shown here is derived from an EMBL/GenBank/DDBJ whole genome shotgun (WGS) entry which is preliminary data.</text>
</comment>
<dbReference type="PANTHER" id="PTHR35038">
    <property type="entry name" value="DISSIMILATORY SULFITE REDUCTASE SIRA"/>
    <property type="match status" value="1"/>
</dbReference>
<protein>
    <recommendedName>
        <fullName evidence="4">Cytochrome c-552/4 domain-containing protein</fullName>
    </recommendedName>
</protein>
<dbReference type="AlphaFoldDB" id="A0A938B3J8"/>
<evidence type="ECO:0008006" key="4">
    <source>
        <dbReference type="Google" id="ProtNLM"/>
    </source>
</evidence>
<evidence type="ECO:0000313" key="2">
    <source>
        <dbReference type="EMBL" id="MBM3225134.1"/>
    </source>
</evidence>
<dbReference type="InterPro" id="IPR036280">
    <property type="entry name" value="Multihaem_cyt_sf"/>
</dbReference>
<accession>A0A938B3J8</accession>